<evidence type="ECO:0000313" key="4">
    <source>
        <dbReference type="Proteomes" id="UP000094008"/>
    </source>
</evidence>
<dbReference type="Proteomes" id="UP000094008">
    <property type="component" value="Unassembled WGS sequence"/>
</dbReference>
<dbReference type="Pfam" id="PF06742">
    <property type="entry name" value="DUF1214"/>
    <property type="match status" value="1"/>
</dbReference>
<comment type="caution">
    <text evidence="3">The sequence shown here is derived from an EMBL/GenBank/DDBJ whole genome shotgun (WGS) entry which is preliminary data.</text>
</comment>
<dbReference type="EMBL" id="LZSY01000122">
    <property type="protein sequence ID" value="OBB87358.1"/>
    <property type="molecule type" value="Genomic_DNA"/>
</dbReference>
<dbReference type="InterPro" id="IPR010679">
    <property type="entry name" value="DUF1254"/>
</dbReference>
<dbReference type="Gene3D" id="1.10.3360.10">
    <property type="entry name" value="VPA0735-like domain"/>
    <property type="match status" value="1"/>
</dbReference>
<dbReference type="InterPro" id="IPR037049">
    <property type="entry name" value="DUF1214_C_sf"/>
</dbReference>
<dbReference type="PANTHER" id="PTHR36509">
    <property type="entry name" value="BLL3101 PROTEIN"/>
    <property type="match status" value="1"/>
</dbReference>
<feature type="domain" description="DUF1214" evidence="1">
    <location>
        <begin position="395"/>
        <end position="501"/>
    </location>
</feature>
<dbReference type="Gene3D" id="2.60.40.1610">
    <property type="entry name" value="Domain of unknown function DUF1254"/>
    <property type="match status" value="1"/>
</dbReference>
<feature type="domain" description="DUF1254" evidence="2">
    <location>
        <begin position="93"/>
        <end position="227"/>
    </location>
</feature>
<proteinExistence type="predicted"/>
<evidence type="ECO:0000313" key="3">
    <source>
        <dbReference type="EMBL" id="OBB87358.1"/>
    </source>
</evidence>
<dbReference type="Pfam" id="PF06863">
    <property type="entry name" value="DUF1254"/>
    <property type="match status" value="1"/>
</dbReference>
<evidence type="ECO:0008006" key="5">
    <source>
        <dbReference type="Google" id="ProtNLM"/>
    </source>
</evidence>
<evidence type="ECO:0000259" key="2">
    <source>
        <dbReference type="Pfam" id="PF06863"/>
    </source>
</evidence>
<protein>
    <recommendedName>
        <fullName evidence="5">DUF1254 domain-containing protein</fullName>
    </recommendedName>
</protein>
<organism evidence="3 4">
    <name type="scientific">Mycolicibacterium peregrinum</name>
    <name type="common">Mycobacterium peregrinum</name>
    <dbReference type="NCBI Taxonomy" id="43304"/>
    <lineage>
        <taxon>Bacteria</taxon>
        <taxon>Bacillati</taxon>
        <taxon>Actinomycetota</taxon>
        <taxon>Actinomycetes</taxon>
        <taxon>Mycobacteriales</taxon>
        <taxon>Mycobacteriaceae</taxon>
        <taxon>Mycolicibacterium</taxon>
    </lineage>
</organism>
<sequence length="516" mass="56610">MGGLTAVSVGAGVAIAACSREEGTQTEMTGSDRFKSIADAEFDGGYPSADAAQALNEELYFQRAVQAYLWALPAVNMYAMKKGLGEVAGTGYNVMSVYEKRLKPNTVITTPNSDVIYCMGFADLEETGPLVLEAPSKIQGLMDDFWHRPLTGPKIGDVQYLGDIGIPGPDKGNGGKYLVVPSGQNVAELGVDPQEYFVYECPTNGVFIFQRGFFQSVDDLSPGIKAVEGLVVRPLKGQAKPMEFRHVSDLPANALFAHDASYYDMLSELIQGERVDSVDPYMHGTLAALGIAKGRKFAPTDRQHELLGFGAQTAWKMAKNIAAHFDQEQDGLWWDDRHWVAHAKTELDDFWHTVLDEQWRDRTTGHTDVNAKAHMFINAYSISSGMMSSIVGMGAKYGAAYKDSNGDYLRGDNTYTIDLPADPPANILWSVTVYDAESASGVDAPGQTYPSLNSMNDLEFNGDGSVTFHVGPNPPEGAKNWLKTVPGRGWFSLIRWYGPKQEFFDHKYKPGDFVKQ</sequence>
<evidence type="ECO:0000259" key="1">
    <source>
        <dbReference type="Pfam" id="PF06742"/>
    </source>
</evidence>
<accession>A0A1A0VVV4</accession>
<dbReference type="InterPro" id="IPR037050">
    <property type="entry name" value="DUF1254_sf"/>
</dbReference>
<reference evidence="4" key="1">
    <citation type="submission" date="2016-06" db="EMBL/GenBank/DDBJ databases">
        <authorList>
            <person name="Sutton G."/>
            <person name="Brinkac L."/>
            <person name="Sanka R."/>
            <person name="Adams M."/>
            <person name="Lau E."/>
            <person name="Mehaffy C."/>
            <person name="Tameris M."/>
            <person name="Hatherill M."/>
            <person name="Hanekom W."/>
            <person name="Mahomed H."/>
            <person name="Mcshane H."/>
        </authorList>
    </citation>
    <scope>NUCLEOTIDE SEQUENCE [LARGE SCALE GENOMIC DNA]</scope>
    <source>
        <strain evidence="4">852002-10433_SCH5171157</strain>
    </source>
</reference>
<gene>
    <name evidence="3" type="ORF">A5779_01865</name>
</gene>
<dbReference type="PANTHER" id="PTHR36509:SF3">
    <property type="entry name" value="SIGNAL PEPTIDE PROTEIN"/>
    <property type="match status" value="1"/>
</dbReference>
<dbReference type="AlphaFoldDB" id="A0A1A0VVV4"/>
<dbReference type="SUPFAM" id="SSF160935">
    <property type="entry name" value="VPA0735-like"/>
    <property type="match status" value="1"/>
</dbReference>
<dbReference type="InterPro" id="IPR010621">
    <property type="entry name" value="DUF1214"/>
</dbReference>
<name>A0A1A0VVV4_MYCPR</name>
<dbReference type="Gene3D" id="2.60.120.600">
    <property type="entry name" value="Domain of unknown function DUF1214, C-terminal domain"/>
    <property type="match status" value="1"/>
</dbReference>